<evidence type="ECO:0000256" key="1">
    <source>
        <dbReference type="ARBA" id="ARBA00022741"/>
    </source>
</evidence>
<dbReference type="InterPro" id="IPR043129">
    <property type="entry name" value="ATPase_NBD"/>
</dbReference>
<gene>
    <name evidence="3" type="ORF">NAEGRDRAFT_79395</name>
</gene>
<dbReference type="InParanoid" id="D2VC62"/>
<keyword evidence="4" id="KW-1185">Reference proteome</keyword>
<dbReference type="Proteomes" id="UP000006671">
    <property type="component" value="Unassembled WGS sequence"/>
</dbReference>
<dbReference type="eggNOG" id="KOG0101">
    <property type="taxonomic scope" value="Eukaryota"/>
</dbReference>
<dbReference type="PANTHER" id="PTHR14187">
    <property type="entry name" value="ALPHA KINASE/ELONGATION FACTOR 2 KINASE"/>
    <property type="match status" value="1"/>
</dbReference>
<dbReference type="Pfam" id="PF00012">
    <property type="entry name" value="HSP70"/>
    <property type="match status" value="1"/>
</dbReference>
<dbReference type="GO" id="GO:0005524">
    <property type="term" value="F:ATP binding"/>
    <property type="evidence" value="ECO:0007669"/>
    <property type="project" value="UniProtKB-KW"/>
</dbReference>
<evidence type="ECO:0000256" key="2">
    <source>
        <dbReference type="ARBA" id="ARBA00022840"/>
    </source>
</evidence>
<sequence>MVGFIDTLTKTNVSLDLGSTLSGICVLPQTSQTPETVRHDDENGKSQLKNKTCVLYNSFLQVDSIGYEASKKYFAMTDDVKVNYYFLTGMKQALFIDPDEDKEMVVNGISFSVVKVLADYLKLFSASALTKYKLDPHSVRWVSTVPANWEREHIQVIKKVFFEAGLVEEEDPGEETLMFLLEPEAAAVYILEECKSQLQMKDGERYLVVDAGGGTVDVTAVSVLNGKLKCSRYSTAINAGSTKLDRLLLEYLKTKLGDLYSALSSIDIQNITNQWESQKITMFNYEGYCPLKVTIPSLKGHSMYKLDSIVVSKKELETEVFGSVFAEIEDFVNSILDKDIYNYLIFVGGFSQSKLLMKRMEVFQELAKGKIVVPSFGSESVVKGAAYLGRNPDKIACRRSKHAYGIESERAFKFGKDDEKRLKRIEGDSAEPFVCTGVFSSMININQEITDQFYVDKQFVKNTDASIIEIKIYRAVKKVNFVDEMGCVFQADLKVDVSSMSIGDIFRVRLSLSAANALRVDVIPTDATKQVTTTVTFMTHMAVNHFE</sequence>
<keyword evidence="2" id="KW-0067">ATP-binding</keyword>
<evidence type="ECO:0000313" key="3">
    <source>
        <dbReference type="EMBL" id="EFC45690.1"/>
    </source>
</evidence>
<dbReference type="GeneID" id="8857221"/>
<dbReference type="InterPro" id="IPR013126">
    <property type="entry name" value="Hsp_70_fam"/>
</dbReference>
<dbReference type="RefSeq" id="XP_002678434.1">
    <property type="nucleotide sequence ID" value="XM_002678388.1"/>
</dbReference>
<dbReference type="STRING" id="5762.D2VC62"/>
<dbReference type="EMBL" id="GG738862">
    <property type="protein sequence ID" value="EFC45690.1"/>
    <property type="molecule type" value="Genomic_DNA"/>
</dbReference>
<dbReference type="PANTHER" id="PTHR14187:SF5">
    <property type="entry name" value="HEAT SHOCK 70 KDA PROTEIN 12A"/>
    <property type="match status" value="1"/>
</dbReference>
<protein>
    <submittedName>
        <fullName evidence="3">Predicted protein</fullName>
    </submittedName>
</protein>
<keyword evidence="1" id="KW-0547">Nucleotide-binding</keyword>
<dbReference type="CDD" id="cd10229">
    <property type="entry name" value="ASKHA_NBD_HSP70_HSPA12"/>
    <property type="match status" value="1"/>
</dbReference>
<proteinExistence type="predicted"/>
<dbReference type="Gene3D" id="3.30.420.40">
    <property type="match status" value="2"/>
</dbReference>
<name>D2VC62_NAEGR</name>
<dbReference type="AlphaFoldDB" id="D2VC62"/>
<reference evidence="3 4" key="1">
    <citation type="journal article" date="2010" name="Cell">
        <title>The genome of Naegleria gruberi illuminates early eukaryotic versatility.</title>
        <authorList>
            <person name="Fritz-Laylin L.K."/>
            <person name="Prochnik S.E."/>
            <person name="Ginger M.L."/>
            <person name="Dacks J.B."/>
            <person name="Carpenter M.L."/>
            <person name="Field M.C."/>
            <person name="Kuo A."/>
            <person name="Paredez A."/>
            <person name="Chapman J."/>
            <person name="Pham J."/>
            <person name="Shu S."/>
            <person name="Neupane R."/>
            <person name="Cipriano M."/>
            <person name="Mancuso J."/>
            <person name="Tu H."/>
            <person name="Salamov A."/>
            <person name="Lindquist E."/>
            <person name="Shapiro H."/>
            <person name="Lucas S."/>
            <person name="Grigoriev I.V."/>
            <person name="Cande W.Z."/>
            <person name="Fulton C."/>
            <person name="Rokhsar D.S."/>
            <person name="Dawson S.C."/>
        </authorList>
    </citation>
    <scope>NUCLEOTIDE SEQUENCE [LARGE SCALE GENOMIC DNA]</scope>
    <source>
        <strain evidence="3 4">NEG-M</strain>
    </source>
</reference>
<dbReference type="SUPFAM" id="SSF53067">
    <property type="entry name" value="Actin-like ATPase domain"/>
    <property type="match status" value="2"/>
</dbReference>
<dbReference type="GO" id="GO:0140662">
    <property type="term" value="F:ATP-dependent protein folding chaperone"/>
    <property type="evidence" value="ECO:0007669"/>
    <property type="project" value="InterPro"/>
</dbReference>
<organism evidence="4">
    <name type="scientific">Naegleria gruberi</name>
    <name type="common">Amoeba</name>
    <dbReference type="NCBI Taxonomy" id="5762"/>
    <lineage>
        <taxon>Eukaryota</taxon>
        <taxon>Discoba</taxon>
        <taxon>Heterolobosea</taxon>
        <taxon>Tetramitia</taxon>
        <taxon>Eutetramitia</taxon>
        <taxon>Vahlkampfiidae</taxon>
        <taxon>Naegleria</taxon>
    </lineage>
</organism>
<dbReference type="VEuPathDB" id="AmoebaDB:NAEGRDRAFT_79395"/>
<dbReference type="KEGG" id="ngr:NAEGRDRAFT_79395"/>
<dbReference type="OrthoDB" id="2963168at2759"/>
<accession>D2VC62</accession>
<evidence type="ECO:0000313" key="4">
    <source>
        <dbReference type="Proteomes" id="UP000006671"/>
    </source>
</evidence>